<name>A0A4V3UQ41_9EURO</name>
<comment type="caution">
    <text evidence="2">The sequence shown here is derived from an EMBL/GenBank/DDBJ whole genome shotgun (WGS) entry which is preliminary data.</text>
</comment>
<dbReference type="VEuPathDB" id="FungiDB:EYZ11_002977"/>
<feature type="region of interest" description="Disordered" evidence="1">
    <location>
        <begin position="1"/>
        <end position="27"/>
    </location>
</feature>
<protein>
    <submittedName>
        <fullName evidence="2">Uncharacterized protein</fullName>
    </submittedName>
</protein>
<dbReference type="AlphaFoldDB" id="A0A4V3UQ41"/>
<sequence length="27" mass="2980">MNPREDTERSGNIGASKGWDVAFLAEE</sequence>
<accession>A0A4V3UQ41</accession>
<keyword evidence="3" id="KW-1185">Reference proteome</keyword>
<gene>
    <name evidence="2" type="ORF">EYZ11_002977</name>
</gene>
<dbReference type="EMBL" id="SOSA01000071">
    <property type="protein sequence ID" value="THC97554.1"/>
    <property type="molecule type" value="Genomic_DNA"/>
</dbReference>
<evidence type="ECO:0000313" key="2">
    <source>
        <dbReference type="EMBL" id="THC97554.1"/>
    </source>
</evidence>
<evidence type="ECO:0000256" key="1">
    <source>
        <dbReference type="SAM" id="MobiDB-lite"/>
    </source>
</evidence>
<reference evidence="2 3" key="1">
    <citation type="submission" date="2019-03" db="EMBL/GenBank/DDBJ databases">
        <title>The genome sequence of a newly discovered highly antifungal drug resistant Aspergillus species, Aspergillus tanneri NIH 1004.</title>
        <authorList>
            <person name="Mounaud S."/>
            <person name="Singh I."/>
            <person name="Joardar V."/>
            <person name="Pakala S."/>
            <person name="Pakala S."/>
            <person name="Venepally P."/>
            <person name="Hoover J."/>
            <person name="Nierman W."/>
            <person name="Chung J."/>
            <person name="Losada L."/>
        </authorList>
    </citation>
    <scope>NUCLEOTIDE SEQUENCE [LARGE SCALE GENOMIC DNA]</scope>
    <source>
        <strain evidence="2 3">NIH1004</strain>
    </source>
</reference>
<evidence type="ECO:0000313" key="3">
    <source>
        <dbReference type="Proteomes" id="UP000308092"/>
    </source>
</evidence>
<proteinExistence type="predicted"/>
<organism evidence="2 3">
    <name type="scientific">Aspergillus tanneri</name>
    <dbReference type="NCBI Taxonomy" id="1220188"/>
    <lineage>
        <taxon>Eukaryota</taxon>
        <taxon>Fungi</taxon>
        <taxon>Dikarya</taxon>
        <taxon>Ascomycota</taxon>
        <taxon>Pezizomycotina</taxon>
        <taxon>Eurotiomycetes</taxon>
        <taxon>Eurotiomycetidae</taxon>
        <taxon>Eurotiales</taxon>
        <taxon>Aspergillaceae</taxon>
        <taxon>Aspergillus</taxon>
        <taxon>Aspergillus subgen. Circumdati</taxon>
    </lineage>
</organism>
<dbReference type="Proteomes" id="UP000308092">
    <property type="component" value="Unassembled WGS sequence"/>
</dbReference>